<dbReference type="AlphaFoldDB" id="A0A813YJS7"/>
<dbReference type="EMBL" id="CAJNOC010001706">
    <property type="protein sequence ID" value="CAF0885152.1"/>
    <property type="molecule type" value="Genomic_DNA"/>
</dbReference>
<proteinExistence type="predicted"/>
<name>A0A813YJS7_9BILA</name>
<dbReference type="PANTHER" id="PTHR46579:SF1">
    <property type="entry name" value="F5_8 TYPE C DOMAIN-CONTAINING PROTEIN"/>
    <property type="match status" value="1"/>
</dbReference>
<protein>
    <submittedName>
        <fullName evidence="1">Uncharacterized protein</fullName>
    </submittedName>
</protein>
<dbReference type="PANTHER" id="PTHR46579">
    <property type="entry name" value="F5/8 TYPE C DOMAIN-CONTAINING PROTEIN-RELATED"/>
    <property type="match status" value="1"/>
</dbReference>
<accession>A0A813YJS7</accession>
<evidence type="ECO:0000313" key="2">
    <source>
        <dbReference type="Proteomes" id="UP000663879"/>
    </source>
</evidence>
<gene>
    <name evidence="1" type="ORF">OXX778_LOCUS10622</name>
</gene>
<sequence>MNLNYFTDSEQKKFRQKRKADLNEIFSNKKHVISQDKSLNHSTPITSCFNDQEDNLNFSDNLIECDDHSKNFSENSDSDEMQFDKSFSKELIYPNSILTNEEFITLFEATVDKISIAESNREKLYKFIQLILPPDSNIPESYHKIRSRFKINRNITKILICSICKSKISKSDKPGKKKECSTETCLYNRCKLSQKYTIKIINSNLNFQIINILNNHYSAILNYQRKIMAEKNGLFFDIMSGNSYIYEPDTLNLILFADGVTYNKSGANSIWTIMSSIAELPSFLRDAFENIIIHSSWSGNNLDFNFWFQECYKEIDYLVSNGIDWSKAINSNQFNGYFGCIKCLHPGVRKNRIMIYPILPDILIRTNEKYKIQVNEASKLNDTFEGIKGPSFLSNWIKIPDNLILDYMHLSLMGTFKKIFNGFFESSSWQKNYYLGKVSHFIDNRLMQVKLPTEIKRKTRSIEDRYHFKANEFRTISFYLSFGLFKGLLNDIHLNNLMKYILFLRILCQDQIEEEEINDAQIIIIDFLHEYEVLYGDMNMTYNIHSHIHLAEQVKNFGPLSKISCFPFENAFKMTRDLFFGTRNFEEQIASNLDRRKIIRNKSCLMRNETKNINVKYYLEREILIPHKRSGNKLIDPKVVDINKLNDEEKFIINEYYQKKKLCIHTIKLYQCHSALNKTLEYHSFEYDSKFESLCNHLIQYYTKDKYFFGLITRFFSINDFNLVMIRKFEQKSKDDFFKLLSSKCYKYFDKFFQIGEFDKENILISLDSIFCRSLMVKTDEGDFLTPISYLNESD</sequence>
<dbReference type="Proteomes" id="UP000663879">
    <property type="component" value="Unassembled WGS sequence"/>
</dbReference>
<keyword evidence="2" id="KW-1185">Reference proteome</keyword>
<comment type="caution">
    <text evidence="1">The sequence shown here is derived from an EMBL/GenBank/DDBJ whole genome shotgun (WGS) entry which is preliminary data.</text>
</comment>
<organism evidence="1 2">
    <name type="scientific">Brachionus calyciflorus</name>
    <dbReference type="NCBI Taxonomy" id="104777"/>
    <lineage>
        <taxon>Eukaryota</taxon>
        <taxon>Metazoa</taxon>
        <taxon>Spiralia</taxon>
        <taxon>Gnathifera</taxon>
        <taxon>Rotifera</taxon>
        <taxon>Eurotatoria</taxon>
        <taxon>Monogononta</taxon>
        <taxon>Pseudotrocha</taxon>
        <taxon>Ploima</taxon>
        <taxon>Brachionidae</taxon>
        <taxon>Brachionus</taxon>
    </lineage>
</organism>
<reference evidence="1" key="1">
    <citation type="submission" date="2021-02" db="EMBL/GenBank/DDBJ databases">
        <authorList>
            <person name="Nowell W R."/>
        </authorList>
    </citation>
    <scope>NUCLEOTIDE SEQUENCE</scope>
    <source>
        <strain evidence="1">Ploen Becks lab</strain>
    </source>
</reference>
<evidence type="ECO:0000313" key="1">
    <source>
        <dbReference type="EMBL" id="CAF0885152.1"/>
    </source>
</evidence>
<dbReference type="OrthoDB" id="7743110at2759"/>